<keyword evidence="2" id="KW-1185">Reference proteome</keyword>
<dbReference type="KEGG" id="cdq:BOQ54_14525"/>
<organism evidence="1 2">
    <name type="scientific">Chelatococcus daeguensis</name>
    <dbReference type="NCBI Taxonomy" id="444444"/>
    <lineage>
        <taxon>Bacteria</taxon>
        <taxon>Pseudomonadati</taxon>
        <taxon>Pseudomonadota</taxon>
        <taxon>Alphaproteobacteria</taxon>
        <taxon>Hyphomicrobiales</taxon>
        <taxon>Chelatococcaceae</taxon>
        <taxon>Chelatococcus</taxon>
    </lineage>
</organism>
<dbReference type="Gene3D" id="2.20.110.10">
    <property type="entry name" value="Histone H3 K4-specific methyltransferase SET7/9 N-terminal domain"/>
    <property type="match status" value="1"/>
</dbReference>
<dbReference type="RefSeq" id="WP_071924525.1">
    <property type="nucleotide sequence ID" value="NZ_CP018095.1"/>
</dbReference>
<name>A0AAC9JRW0_9HYPH</name>
<proteinExistence type="predicted"/>
<sequence length="95" mass="10888">MQGKTRYANGQPVFRQEDELLTYYFKTGLKKAQGRSVAGVMQGEWLFWRETGELWQIGHFRDGVKHGDWLRLARDGSVEKRETFAEGKAVRGAAP</sequence>
<dbReference type="EMBL" id="CP018095">
    <property type="protein sequence ID" value="APF39132.1"/>
    <property type="molecule type" value="Genomic_DNA"/>
</dbReference>
<dbReference type="AlphaFoldDB" id="A0AAC9JRW0"/>
<accession>A0AAC9JRW0</accession>
<dbReference type="Proteomes" id="UP000182703">
    <property type="component" value="Chromosome"/>
</dbReference>
<protein>
    <recommendedName>
        <fullName evidence="3">MORN repeat variant</fullName>
    </recommendedName>
</protein>
<gene>
    <name evidence="1" type="ORF">BOQ54_14525</name>
</gene>
<reference evidence="1 2" key="1">
    <citation type="submission" date="2016-11" db="EMBL/GenBank/DDBJ databases">
        <title>Complete genome sequence of the aerobically denitrifying bacterium Chelatococcus daeguensis TAD1.</title>
        <authorList>
            <person name="Yang Y."/>
            <person name="Huang S."/>
            <person name="Lin E."/>
        </authorList>
    </citation>
    <scope>NUCLEOTIDE SEQUENCE [LARGE SCALE GENOMIC DNA]</scope>
    <source>
        <strain evidence="1 2">TAD1</strain>
    </source>
</reference>
<evidence type="ECO:0000313" key="2">
    <source>
        <dbReference type="Proteomes" id="UP000182703"/>
    </source>
</evidence>
<dbReference type="SUPFAM" id="SSF82185">
    <property type="entry name" value="Histone H3 K4-specific methyltransferase SET7/9 N-terminal domain"/>
    <property type="match status" value="1"/>
</dbReference>
<evidence type="ECO:0000313" key="1">
    <source>
        <dbReference type="EMBL" id="APF39132.1"/>
    </source>
</evidence>
<evidence type="ECO:0008006" key="3">
    <source>
        <dbReference type="Google" id="ProtNLM"/>
    </source>
</evidence>